<dbReference type="AlphaFoldDB" id="A0AAW1Q2A7"/>
<sequence>MFKNKGSAMKSVSNLMSNLQVQAKDLQTKASAKYTGYVQPSHVTHDMLCVNGAPLSPEALDILKGQKNGLRVLRLLEGAYWYDPRSGWFGREGHGPRTVLDAGLALGEGKLQEQCSDGQSEFLLNGRRVGRKEAKTLKLLGMPLTDLGGSLWMDRNGSFGAVGDDKVVGNFWKLAKRNAAVALLVAALFVITVDQLSGLADSSGDAGGGSSGGAADTGSSSGGGTSSSTYTSGAACVTSFENANYAAGGSGNLGLYN</sequence>
<evidence type="ECO:0000313" key="2">
    <source>
        <dbReference type="Proteomes" id="UP001489004"/>
    </source>
</evidence>
<comment type="caution">
    <text evidence="1">The sequence shown here is derived from an EMBL/GenBank/DDBJ whole genome shotgun (WGS) entry which is preliminary data.</text>
</comment>
<gene>
    <name evidence="1" type="ORF">WJX72_011335</name>
</gene>
<evidence type="ECO:0000313" key="1">
    <source>
        <dbReference type="EMBL" id="KAK9815886.1"/>
    </source>
</evidence>
<dbReference type="EMBL" id="JALJOR010000006">
    <property type="protein sequence ID" value="KAK9815886.1"/>
    <property type="molecule type" value="Genomic_DNA"/>
</dbReference>
<accession>A0AAW1Q2A7</accession>
<reference evidence="1 2" key="1">
    <citation type="journal article" date="2024" name="Nat. Commun.">
        <title>Phylogenomics reveals the evolutionary origins of lichenization in chlorophyte algae.</title>
        <authorList>
            <person name="Puginier C."/>
            <person name="Libourel C."/>
            <person name="Otte J."/>
            <person name="Skaloud P."/>
            <person name="Haon M."/>
            <person name="Grisel S."/>
            <person name="Petersen M."/>
            <person name="Berrin J.G."/>
            <person name="Delaux P.M."/>
            <person name="Dal Grande F."/>
            <person name="Keller J."/>
        </authorList>
    </citation>
    <scope>NUCLEOTIDE SEQUENCE [LARGE SCALE GENOMIC DNA]</scope>
    <source>
        <strain evidence="1 2">SAG 2043</strain>
    </source>
</reference>
<organism evidence="1 2">
    <name type="scientific">[Myrmecia] bisecta</name>
    <dbReference type="NCBI Taxonomy" id="41462"/>
    <lineage>
        <taxon>Eukaryota</taxon>
        <taxon>Viridiplantae</taxon>
        <taxon>Chlorophyta</taxon>
        <taxon>core chlorophytes</taxon>
        <taxon>Trebouxiophyceae</taxon>
        <taxon>Trebouxiales</taxon>
        <taxon>Trebouxiaceae</taxon>
        <taxon>Myrmecia</taxon>
    </lineage>
</organism>
<proteinExistence type="predicted"/>
<protein>
    <submittedName>
        <fullName evidence="1">Uncharacterized protein</fullName>
    </submittedName>
</protein>
<keyword evidence="2" id="KW-1185">Reference proteome</keyword>
<dbReference type="Proteomes" id="UP001489004">
    <property type="component" value="Unassembled WGS sequence"/>
</dbReference>
<name>A0AAW1Q2A7_9CHLO</name>